<sequence length="78" mass="9268">MVQERETFYQVFASTPAAISINRGPEHRFEYFNAAFQQIFTGGRYSDYPSPKLYPKQRPAASWRFWIRSTKQVKLTWS</sequence>
<gene>
    <name evidence="1" type="ORF">AHMF7616_05280</name>
</gene>
<name>A0A369Q6T4_9BACT</name>
<comment type="caution">
    <text evidence="1">The sequence shown here is derived from an EMBL/GenBank/DDBJ whole genome shotgun (WGS) entry which is preliminary data.</text>
</comment>
<evidence type="ECO:0000313" key="2">
    <source>
        <dbReference type="Proteomes" id="UP000253919"/>
    </source>
</evidence>
<accession>A0A369Q6T4</accession>
<protein>
    <recommendedName>
        <fullName evidence="3">PAS domain-containing protein</fullName>
    </recommendedName>
</protein>
<proteinExistence type="predicted"/>
<dbReference type="Gene3D" id="3.30.450.20">
    <property type="entry name" value="PAS domain"/>
    <property type="match status" value="1"/>
</dbReference>
<organism evidence="1 2">
    <name type="scientific">Adhaeribacter pallidiroseus</name>
    <dbReference type="NCBI Taxonomy" id="2072847"/>
    <lineage>
        <taxon>Bacteria</taxon>
        <taxon>Pseudomonadati</taxon>
        <taxon>Bacteroidota</taxon>
        <taxon>Cytophagia</taxon>
        <taxon>Cytophagales</taxon>
        <taxon>Hymenobacteraceae</taxon>
        <taxon>Adhaeribacter</taxon>
    </lineage>
</organism>
<dbReference type="OrthoDB" id="9766459at2"/>
<dbReference type="AlphaFoldDB" id="A0A369Q6T4"/>
<dbReference type="EMBL" id="QASA01000002">
    <property type="protein sequence ID" value="RDC58846.1"/>
    <property type="molecule type" value="Genomic_DNA"/>
</dbReference>
<dbReference type="Proteomes" id="UP000253919">
    <property type="component" value="Unassembled WGS sequence"/>
</dbReference>
<evidence type="ECO:0000313" key="1">
    <source>
        <dbReference type="EMBL" id="RDC58846.1"/>
    </source>
</evidence>
<reference evidence="1 2" key="1">
    <citation type="submission" date="2018-04" db="EMBL/GenBank/DDBJ databases">
        <title>Adhaeribacter sp. HMF7616 genome sequencing and assembly.</title>
        <authorList>
            <person name="Kang H."/>
            <person name="Kang J."/>
            <person name="Cha I."/>
            <person name="Kim H."/>
            <person name="Joh K."/>
        </authorList>
    </citation>
    <scope>NUCLEOTIDE SEQUENCE [LARGE SCALE GENOMIC DNA]</scope>
    <source>
        <strain evidence="1 2">HMF7616</strain>
    </source>
</reference>
<evidence type="ECO:0008006" key="3">
    <source>
        <dbReference type="Google" id="ProtNLM"/>
    </source>
</evidence>
<dbReference type="RefSeq" id="WP_115375852.1">
    <property type="nucleotide sequence ID" value="NZ_QASA01000002.1"/>
</dbReference>
<keyword evidence="2" id="KW-1185">Reference proteome</keyword>